<gene>
    <name evidence="15" type="primary">pheT</name>
    <name evidence="20" type="ORF">SAMN05421737_106189</name>
</gene>
<dbReference type="PROSITE" id="PS51483">
    <property type="entry name" value="B5"/>
    <property type="match status" value="1"/>
</dbReference>
<evidence type="ECO:0000256" key="3">
    <source>
        <dbReference type="ARBA" id="ARBA00011209"/>
    </source>
</evidence>
<dbReference type="InterPro" id="IPR045060">
    <property type="entry name" value="Phe-tRNA-ligase_IIc_bsu"/>
</dbReference>
<dbReference type="InterPro" id="IPR009061">
    <property type="entry name" value="DNA-bd_dom_put_sf"/>
</dbReference>
<evidence type="ECO:0000256" key="14">
    <source>
        <dbReference type="ARBA" id="ARBA00049255"/>
    </source>
</evidence>
<dbReference type="InterPro" id="IPR005147">
    <property type="entry name" value="tRNA_synthase_B5-dom"/>
</dbReference>
<dbReference type="Pfam" id="PF03484">
    <property type="entry name" value="B5"/>
    <property type="match status" value="1"/>
</dbReference>
<organism evidence="20 21">
    <name type="scientific">Shouchella lonarensis</name>
    <dbReference type="NCBI Taxonomy" id="1464122"/>
    <lineage>
        <taxon>Bacteria</taxon>
        <taxon>Bacillati</taxon>
        <taxon>Bacillota</taxon>
        <taxon>Bacilli</taxon>
        <taxon>Bacillales</taxon>
        <taxon>Bacillaceae</taxon>
        <taxon>Shouchella</taxon>
    </lineage>
</organism>
<dbReference type="GO" id="GO:0000287">
    <property type="term" value="F:magnesium ion binding"/>
    <property type="evidence" value="ECO:0007669"/>
    <property type="project" value="UniProtKB-UniRule"/>
</dbReference>
<dbReference type="NCBIfam" id="TIGR00472">
    <property type="entry name" value="pheT_bact"/>
    <property type="match status" value="1"/>
</dbReference>
<dbReference type="SUPFAM" id="SSF56037">
    <property type="entry name" value="PheT/TilS domain"/>
    <property type="match status" value="1"/>
</dbReference>
<dbReference type="Pfam" id="PF03147">
    <property type="entry name" value="FDX-ACB"/>
    <property type="match status" value="1"/>
</dbReference>
<dbReference type="InterPro" id="IPR005146">
    <property type="entry name" value="B3/B4_tRNA-bd"/>
</dbReference>
<dbReference type="PANTHER" id="PTHR10947">
    <property type="entry name" value="PHENYLALANYL-TRNA SYNTHETASE BETA CHAIN AND LEUCINE-RICH REPEAT-CONTAINING PROTEIN 47"/>
    <property type="match status" value="1"/>
</dbReference>
<keyword evidence="12 15" id="KW-0648">Protein biosynthesis</keyword>
<feature type="domain" description="TRNA-binding" evidence="17">
    <location>
        <begin position="40"/>
        <end position="157"/>
    </location>
</feature>
<dbReference type="GO" id="GO:0006432">
    <property type="term" value="P:phenylalanyl-tRNA aminoacylation"/>
    <property type="evidence" value="ECO:0007669"/>
    <property type="project" value="UniProtKB-UniRule"/>
</dbReference>
<dbReference type="PANTHER" id="PTHR10947:SF0">
    <property type="entry name" value="PHENYLALANINE--TRNA LIGASE BETA SUBUNIT"/>
    <property type="match status" value="1"/>
</dbReference>
<keyword evidence="6 15" id="KW-0436">Ligase</keyword>
<dbReference type="Gene3D" id="3.30.56.10">
    <property type="match status" value="2"/>
</dbReference>
<feature type="binding site" evidence="15">
    <location>
        <position position="471"/>
    </location>
    <ligand>
        <name>Mg(2+)</name>
        <dbReference type="ChEBI" id="CHEBI:18420"/>
        <note>shared with alpha subunit</note>
    </ligand>
</feature>
<dbReference type="GO" id="GO:0009328">
    <property type="term" value="C:phenylalanine-tRNA ligase complex"/>
    <property type="evidence" value="ECO:0007669"/>
    <property type="project" value="TreeGrafter"/>
</dbReference>
<dbReference type="Proteomes" id="UP000242662">
    <property type="component" value="Unassembled WGS sequence"/>
</dbReference>
<reference evidence="21" key="1">
    <citation type="submission" date="2016-09" db="EMBL/GenBank/DDBJ databases">
        <authorList>
            <person name="Varghese N."/>
            <person name="Submissions S."/>
        </authorList>
    </citation>
    <scope>NUCLEOTIDE SEQUENCE [LARGE SCALE GENOMIC DNA]</scope>
    <source>
        <strain evidence="21">25nlg</strain>
    </source>
</reference>
<evidence type="ECO:0000313" key="20">
    <source>
        <dbReference type="EMBL" id="SDC25741.1"/>
    </source>
</evidence>
<dbReference type="SUPFAM" id="SSF54991">
    <property type="entry name" value="Anticodon-binding domain of PheRS"/>
    <property type="match status" value="1"/>
</dbReference>
<dbReference type="Pfam" id="PF01588">
    <property type="entry name" value="tRNA_bind"/>
    <property type="match status" value="1"/>
</dbReference>
<evidence type="ECO:0000256" key="16">
    <source>
        <dbReference type="PROSITE-ProRule" id="PRU00209"/>
    </source>
</evidence>
<dbReference type="Gene3D" id="3.30.70.380">
    <property type="entry name" value="Ferrodoxin-fold anticodon-binding domain"/>
    <property type="match status" value="1"/>
</dbReference>
<evidence type="ECO:0000256" key="15">
    <source>
        <dbReference type="HAMAP-Rule" id="MF_00283"/>
    </source>
</evidence>
<dbReference type="SMART" id="SM00873">
    <property type="entry name" value="B3_4"/>
    <property type="match status" value="1"/>
</dbReference>
<dbReference type="STRING" id="1464122.SAMN05421737_106189"/>
<evidence type="ECO:0000256" key="2">
    <source>
        <dbReference type="ARBA" id="ARBA00008653"/>
    </source>
</evidence>
<evidence type="ECO:0000256" key="8">
    <source>
        <dbReference type="ARBA" id="ARBA00022741"/>
    </source>
</evidence>
<keyword evidence="13 15" id="KW-0030">Aminoacyl-tRNA synthetase</keyword>
<comment type="cofactor">
    <cofactor evidence="15">
        <name>Mg(2+)</name>
        <dbReference type="ChEBI" id="CHEBI:18420"/>
    </cofactor>
    <text evidence="15">Binds 2 magnesium ions per tetramer.</text>
</comment>
<dbReference type="Gene3D" id="3.30.930.10">
    <property type="entry name" value="Bira Bifunctional Protein, Domain 2"/>
    <property type="match status" value="1"/>
</dbReference>
<keyword evidence="4 15" id="KW-0963">Cytoplasm</keyword>
<dbReference type="Gene3D" id="2.40.50.140">
    <property type="entry name" value="Nucleic acid-binding proteins"/>
    <property type="match status" value="1"/>
</dbReference>
<evidence type="ECO:0000256" key="9">
    <source>
        <dbReference type="ARBA" id="ARBA00022840"/>
    </source>
</evidence>
<keyword evidence="11 16" id="KW-0694">RNA-binding</keyword>
<feature type="domain" description="B5" evidence="19">
    <location>
        <begin position="408"/>
        <end position="483"/>
    </location>
</feature>
<dbReference type="InterPro" id="IPR033714">
    <property type="entry name" value="tRNA_bind_bactPheRS"/>
</dbReference>
<comment type="subcellular location">
    <subcellularLocation>
        <location evidence="1 15">Cytoplasm</location>
    </subcellularLocation>
</comment>
<dbReference type="AlphaFoldDB" id="A0A1G6K4G9"/>
<evidence type="ECO:0000256" key="6">
    <source>
        <dbReference type="ARBA" id="ARBA00022598"/>
    </source>
</evidence>
<dbReference type="SUPFAM" id="SSF46955">
    <property type="entry name" value="Putative DNA-binding domain"/>
    <property type="match status" value="1"/>
</dbReference>
<dbReference type="InterPro" id="IPR012340">
    <property type="entry name" value="NA-bd_OB-fold"/>
</dbReference>
<dbReference type="SUPFAM" id="SSF50249">
    <property type="entry name" value="Nucleic acid-binding proteins"/>
    <property type="match status" value="1"/>
</dbReference>
<evidence type="ECO:0000256" key="1">
    <source>
        <dbReference type="ARBA" id="ARBA00004496"/>
    </source>
</evidence>
<evidence type="ECO:0000259" key="17">
    <source>
        <dbReference type="PROSITE" id="PS50886"/>
    </source>
</evidence>
<feature type="binding site" evidence="15">
    <location>
        <position position="461"/>
    </location>
    <ligand>
        <name>Mg(2+)</name>
        <dbReference type="ChEBI" id="CHEBI:18420"/>
        <note>shared with alpha subunit</note>
    </ligand>
</feature>
<dbReference type="InterPro" id="IPR045864">
    <property type="entry name" value="aa-tRNA-synth_II/BPL/LPL"/>
</dbReference>
<comment type="subunit">
    <text evidence="3 15">Tetramer of two alpha and two beta subunits.</text>
</comment>
<dbReference type="RefSeq" id="WP_090775799.1">
    <property type="nucleotide sequence ID" value="NZ_FMYM01000006.1"/>
</dbReference>
<evidence type="ECO:0000256" key="11">
    <source>
        <dbReference type="ARBA" id="ARBA00022884"/>
    </source>
</evidence>
<dbReference type="GO" id="GO:0000049">
    <property type="term" value="F:tRNA binding"/>
    <property type="evidence" value="ECO:0007669"/>
    <property type="project" value="UniProtKB-UniRule"/>
</dbReference>
<dbReference type="SMART" id="SM00896">
    <property type="entry name" value="FDX-ACB"/>
    <property type="match status" value="1"/>
</dbReference>
<dbReference type="FunFam" id="3.30.930.10:FF:000022">
    <property type="entry name" value="Phenylalanine--tRNA ligase beta subunit"/>
    <property type="match status" value="1"/>
</dbReference>
<protein>
    <recommendedName>
        <fullName evidence="15">Phenylalanine--tRNA ligase beta subunit</fullName>
        <ecNumber evidence="15">6.1.1.20</ecNumber>
    </recommendedName>
    <alternativeName>
        <fullName evidence="15">Phenylalanyl-tRNA synthetase beta subunit</fullName>
        <shortName evidence="15">PheRS</shortName>
    </alternativeName>
</protein>
<evidence type="ECO:0000313" key="21">
    <source>
        <dbReference type="Proteomes" id="UP000242662"/>
    </source>
</evidence>
<dbReference type="EMBL" id="FMYM01000006">
    <property type="protein sequence ID" value="SDC25741.1"/>
    <property type="molecule type" value="Genomic_DNA"/>
</dbReference>
<dbReference type="PROSITE" id="PS50886">
    <property type="entry name" value="TRBD"/>
    <property type="match status" value="1"/>
</dbReference>
<keyword evidence="7 15" id="KW-0479">Metal-binding</keyword>
<dbReference type="Pfam" id="PF03483">
    <property type="entry name" value="B3_4"/>
    <property type="match status" value="1"/>
</dbReference>
<dbReference type="SMART" id="SM00874">
    <property type="entry name" value="B5"/>
    <property type="match status" value="1"/>
</dbReference>
<dbReference type="SUPFAM" id="SSF55681">
    <property type="entry name" value="Class II aaRS and biotin synthetases"/>
    <property type="match status" value="1"/>
</dbReference>
<comment type="catalytic activity">
    <reaction evidence="14 15">
        <text>tRNA(Phe) + L-phenylalanine + ATP = L-phenylalanyl-tRNA(Phe) + AMP + diphosphate + H(+)</text>
        <dbReference type="Rhea" id="RHEA:19413"/>
        <dbReference type="Rhea" id="RHEA-COMP:9668"/>
        <dbReference type="Rhea" id="RHEA-COMP:9699"/>
        <dbReference type="ChEBI" id="CHEBI:15378"/>
        <dbReference type="ChEBI" id="CHEBI:30616"/>
        <dbReference type="ChEBI" id="CHEBI:33019"/>
        <dbReference type="ChEBI" id="CHEBI:58095"/>
        <dbReference type="ChEBI" id="CHEBI:78442"/>
        <dbReference type="ChEBI" id="CHEBI:78531"/>
        <dbReference type="ChEBI" id="CHEBI:456215"/>
        <dbReference type="EC" id="6.1.1.20"/>
    </reaction>
</comment>
<feature type="binding site" evidence="15">
    <location>
        <position position="470"/>
    </location>
    <ligand>
        <name>Mg(2+)</name>
        <dbReference type="ChEBI" id="CHEBI:18420"/>
        <note>shared with alpha subunit</note>
    </ligand>
</feature>
<keyword evidence="5 16" id="KW-0820">tRNA-binding</keyword>
<dbReference type="GO" id="GO:0140096">
    <property type="term" value="F:catalytic activity, acting on a protein"/>
    <property type="evidence" value="ECO:0007669"/>
    <property type="project" value="UniProtKB-ARBA"/>
</dbReference>
<accession>A0A1G6K4G9</accession>
<feature type="binding site" evidence="15">
    <location>
        <position position="467"/>
    </location>
    <ligand>
        <name>Mg(2+)</name>
        <dbReference type="ChEBI" id="CHEBI:18420"/>
        <note>shared with alpha subunit</note>
    </ligand>
</feature>
<dbReference type="OrthoDB" id="9805455at2"/>
<dbReference type="EC" id="6.1.1.20" evidence="15"/>
<dbReference type="FunFam" id="3.50.40.10:FF:000001">
    <property type="entry name" value="Phenylalanine--tRNA ligase beta subunit"/>
    <property type="match status" value="1"/>
</dbReference>
<proteinExistence type="inferred from homology"/>
<evidence type="ECO:0000256" key="7">
    <source>
        <dbReference type="ARBA" id="ARBA00022723"/>
    </source>
</evidence>
<dbReference type="HAMAP" id="MF_00283">
    <property type="entry name" value="Phe_tRNA_synth_beta1"/>
    <property type="match status" value="1"/>
</dbReference>
<evidence type="ECO:0000256" key="13">
    <source>
        <dbReference type="ARBA" id="ARBA00023146"/>
    </source>
</evidence>
<sequence length="806" mass="88542">MLVSYKWLQEYVDVSDQTPQDIAEKMTRGGIEIDFVHARNSGVSDVVVGYVKEIAPHPDADKLRVCQLDIGAEETVQIVCGAINVDAGQFVAVAKVGARLPGGMKIKKAKLRGQVSHGMICSLQELGIDSALIPKHAAEGIYVFAPDAEVVVGQDVCALFALDDDVLELDLTPNRSDCMHMLGVAYEVAALYDRTVHVPEVSTPERTETTNISVCVDNRDDTPYYQATAIIGVTVAPSPLWLQNRLMAAGIRPINNVVDVTNYVLLEYGQPLHAFDHEAFGSKEVLVRRAQEGERFTTLDGVERLLTEEQLVVTNGTTPVALAGVMGGRDTEVNEKTTSILLEAAAFHPTVVRHSARTASLRTDSSARFEKGINEARVAEAAQRAAALIQELAGGTILACAAADHRQLAQVVVSLNIDAMNKRLGTSLSFADVGDMMRRLQFSYEECGENLKVMIPARRADIRIPEDLYEEIARIYGYDRLPVTLPEGVMAQGKRTIYQEKRQRAKRFLEGAGLSEVISYSLTSKENAVHYMEEDCKPIQLSMPMSEARSTMRTSLLPHLYDICTHNLNHKNNDLFIYETGSVFLTTEATLTASPKATERLAALVTGRYLTHPWQGEEKQVDFFLLKGILEGLFAALRVEKEITFTACTRDGFHPGRTARIALHGTEIGFLAQVHPSVAEQLDLKETYVCELDLETLLTCEQTQNVFAGVPRYPAVTRDIALVVNTTVATGTLQSLIYSAGGALLTNAALFDVYEGEHMDEGKKSVAFALTYRHAERTLTDEEVTNVHEQVLAVLEKEAGATLRAM</sequence>
<dbReference type="FunFam" id="3.30.70.380:FF:000001">
    <property type="entry name" value="Phenylalanine--tRNA ligase beta subunit"/>
    <property type="match status" value="1"/>
</dbReference>
<evidence type="ECO:0000256" key="12">
    <source>
        <dbReference type="ARBA" id="ARBA00022917"/>
    </source>
</evidence>
<dbReference type="GO" id="GO:0004826">
    <property type="term" value="F:phenylalanine-tRNA ligase activity"/>
    <property type="evidence" value="ECO:0007669"/>
    <property type="project" value="UniProtKB-UniRule"/>
</dbReference>
<dbReference type="Gene3D" id="3.50.40.10">
    <property type="entry name" value="Phenylalanyl-trna Synthetase, Chain B, domain 3"/>
    <property type="match status" value="1"/>
</dbReference>
<dbReference type="FunFam" id="2.40.50.140:FF:000045">
    <property type="entry name" value="Phenylalanine--tRNA ligase beta subunit"/>
    <property type="match status" value="1"/>
</dbReference>
<dbReference type="InterPro" id="IPR041616">
    <property type="entry name" value="PheRS_beta_core"/>
</dbReference>
<dbReference type="GO" id="GO:0005524">
    <property type="term" value="F:ATP binding"/>
    <property type="evidence" value="ECO:0007669"/>
    <property type="project" value="UniProtKB-UniRule"/>
</dbReference>
<dbReference type="PROSITE" id="PS51447">
    <property type="entry name" value="FDX_ACB"/>
    <property type="match status" value="1"/>
</dbReference>
<dbReference type="CDD" id="cd02796">
    <property type="entry name" value="tRNA_bind_bactPheRS"/>
    <property type="match status" value="1"/>
</dbReference>
<dbReference type="InterPro" id="IPR005121">
    <property type="entry name" value="Fdx_antiC-bd"/>
</dbReference>
<dbReference type="InterPro" id="IPR002547">
    <property type="entry name" value="tRNA-bd_dom"/>
</dbReference>
<feature type="domain" description="FDX-ACB" evidence="18">
    <location>
        <begin position="711"/>
        <end position="804"/>
    </location>
</feature>
<evidence type="ECO:0000256" key="5">
    <source>
        <dbReference type="ARBA" id="ARBA00022555"/>
    </source>
</evidence>
<keyword evidence="9 15" id="KW-0067">ATP-binding</keyword>
<comment type="similarity">
    <text evidence="2 15">Belongs to the phenylalanyl-tRNA synthetase beta subunit family. Type 1 subfamily.</text>
</comment>
<dbReference type="InterPro" id="IPR036690">
    <property type="entry name" value="Fdx_antiC-bd_sf"/>
</dbReference>
<dbReference type="InterPro" id="IPR020825">
    <property type="entry name" value="Phe-tRNA_synthase-like_B3/B4"/>
</dbReference>
<evidence type="ECO:0000256" key="10">
    <source>
        <dbReference type="ARBA" id="ARBA00022842"/>
    </source>
</evidence>
<name>A0A1G6K4G9_9BACI</name>
<keyword evidence="10 15" id="KW-0460">Magnesium</keyword>
<dbReference type="GO" id="GO:0016740">
    <property type="term" value="F:transferase activity"/>
    <property type="evidence" value="ECO:0007669"/>
    <property type="project" value="UniProtKB-ARBA"/>
</dbReference>
<dbReference type="NCBIfam" id="NF045760">
    <property type="entry name" value="YtpR"/>
    <property type="match status" value="1"/>
</dbReference>
<keyword evidence="8 15" id="KW-0547">Nucleotide-binding</keyword>
<keyword evidence="21" id="KW-1185">Reference proteome</keyword>
<evidence type="ECO:0000259" key="19">
    <source>
        <dbReference type="PROSITE" id="PS51483"/>
    </source>
</evidence>
<evidence type="ECO:0000256" key="4">
    <source>
        <dbReference type="ARBA" id="ARBA00022490"/>
    </source>
</evidence>
<dbReference type="Pfam" id="PF17759">
    <property type="entry name" value="tRNA_synthFbeta"/>
    <property type="match status" value="1"/>
</dbReference>
<dbReference type="InterPro" id="IPR004532">
    <property type="entry name" value="Phe-tRNA-ligase_IIc_bsu_bact"/>
</dbReference>
<dbReference type="CDD" id="cd00769">
    <property type="entry name" value="PheRS_beta_core"/>
    <property type="match status" value="1"/>
</dbReference>
<evidence type="ECO:0000259" key="18">
    <source>
        <dbReference type="PROSITE" id="PS51447"/>
    </source>
</evidence>